<sequence>MKSGFWKDLCFGFSEEEYPGLEFPSLARYGLSESPLSLERYGLRSESLSEPVFLDRVGLEKEEPDLAGPFLPKPEEGDFLGDGFLEFNA</sequence>
<organism evidence="1 2">
    <name type="scientific">Leptospira johnsonii</name>
    <dbReference type="NCBI Taxonomy" id="1917820"/>
    <lineage>
        <taxon>Bacteria</taxon>
        <taxon>Pseudomonadati</taxon>
        <taxon>Spirochaetota</taxon>
        <taxon>Spirochaetia</taxon>
        <taxon>Leptospirales</taxon>
        <taxon>Leptospiraceae</taxon>
        <taxon>Leptospira</taxon>
    </lineage>
</organism>
<protein>
    <submittedName>
        <fullName evidence="1">Uncharacterized protein</fullName>
    </submittedName>
</protein>
<evidence type="ECO:0000313" key="2">
    <source>
        <dbReference type="Proteomes" id="UP000245076"/>
    </source>
</evidence>
<evidence type="ECO:0000313" key="1">
    <source>
        <dbReference type="EMBL" id="GBF38603.1"/>
    </source>
</evidence>
<comment type="caution">
    <text evidence="1">The sequence shown here is derived from an EMBL/GenBank/DDBJ whole genome shotgun (WGS) entry which is preliminary data.</text>
</comment>
<reference evidence="1 2" key="1">
    <citation type="submission" date="2018-02" db="EMBL/GenBank/DDBJ databases">
        <title>Novel Leptospira species isolated from soil and water in Japan.</title>
        <authorList>
            <person name="Nakao R."/>
            <person name="Masuzawa T."/>
        </authorList>
    </citation>
    <scope>NUCLEOTIDE SEQUENCE [LARGE SCALE GENOMIC DNA]</scope>
    <source>
        <strain evidence="1 2">E8</strain>
    </source>
</reference>
<keyword evidence="2" id="KW-1185">Reference proteome</keyword>
<name>A0A2P2D1T9_9LEPT</name>
<accession>A0A2P2D1T9</accession>
<proteinExistence type="predicted"/>
<dbReference type="Proteomes" id="UP000245076">
    <property type="component" value="Unassembled WGS sequence"/>
</dbReference>
<dbReference type="AlphaFoldDB" id="A0A2P2D1T9"/>
<dbReference type="EMBL" id="BFAY01000008">
    <property type="protein sequence ID" value="GBF38603.1"/>
    <property type="molecule type" value="Genomic_DNA"/>
</dbReference>
<gene>
    <name evidence="1" type="ORF">LPTSP1_15960</name>
</gene>